<evidence type="ECO:0000256" key="2">
    <source>
        <dbReference type="ARBA" id="ARBA00022692"/>
    </source>
</evidence>
<dbReference type="GO" id="GO:0016746">
    <property type="term" value="F:acyltransferase activity"/>
    <property type="evidence" value="ECO:0007669"/>
    <property type="project" value="UniProtKB-KW"/>
</dbReference>
<evidence type="ECO:0000256" key="1">
    <source>
        <dbReference type="ARBA" id="ARBA00004141"/>
    </source>
</evidence>
<dbReference type="Proteomes" id="UP001569175">
    <property type="component" value="Unassembled WGS sequence"/>
</dbReference>
<dbReference type="RefSeq" id="WP_371707637.1">
    <property type="nucleotide sequence ID" value="NZ_JBGOOL010000021.1"/>
</dbReference>
<feature type="transmembrane region" description="Helical" evidence="5">
    <location>
        <begin position="133"/>
        <end position="151"/>
    </location>
</feature>
<dbReference type="Pfam" id="PF03062">
    <property type="entry name" value="MBOAT"/>
    <property type="match status" value="1"/>
</dbReference>
<sequence>MLYYFPYIVIGYFLFKVVASPLTNTFFISKQTDMMSTLVWGIIFEIFVYANFAGLSLVIYGVFGVFGVKIPLNFKQPFTSTNIVEYWKGWHISLSKTLKELFYNPARKILPTSMSIFIVYTASAMWHGVTPNFLLWGLFHAAVFIISIKVLRKRIKYIPTLLMFFGYIIGRVIFSEIDPYILMEKLSFQFTDLSVFNQIAEQGKLTLISLMLGLGLVVVELLFRGHKLVSKRNYKFLRTPIMTLLLMIFIILLNEKTGADFAVYGQR</sequence>
<feature type="transmembrane region" description="Helical" evidence="5">
    <location>
        <begin position="7"/>
        <end position="28"/>
    </location>
</feature>
<name>A0ABV4KLS5_9VIBR</name>
<evidence type="ECO:0000313" key="6">
    <source>
        <dbReference type="EMBL" id="MEZ8053400.1"/>
    </source>
</evidence>
<dbReference type="InterPro" id="IPR004299">
    <property type="entry name" value="MBOAT_fam"/>
</dbReference>
<feature type="transmembrane region" description="Helical" evidence="5">
    <location>
        <begin position="40"/>
        <end position="66"/>
    </location>
</feature>
<evidence type="ECO:0000256" key="3">
    <source>
        <dbReference type="ARBA" id="ARBA00022989"/>
    </source>
</evidence>
<keyword evidence="2 5" id="KW-0812">Transmembrane</keyword>
<organism evidence="6 7">
    <name type="scientific">Vibrio atlanticus</name>
    <dbReference type="NCBI Taxonomy" id="693153"/>
    <lineage>
        <taxon>Bacteria</taxon>
        <taxon>Pseudomonadati</taxon>
        <taxon>Pseudomonadota</taxon>
        <taxon>Gammaproteobacteria</taxon>
        <taxon>Vibrionales</taxon>
        <taxon>Vibrionaceae</taxon>
        <taxon>Vibrio</taxon>
    </lineage>
</organism>
<feature type="transmembrane region" description="Helical" evidence="5">
    <location>
        <begin position="163"/>
        <end position="183"/>
    </location>
</feature>
<reference evidence="6 7" key="1">
    <citation type="submission" date="2024-06" db="EMBL/GenBank/DDBJ databases">
        <authorList>
            <person name="Steensen K."/>
            <person name="Seneca J."/>
            <person name="Bartlau N."/>
            <person name="Yu A.X."/>
            <person name="Polz M.F."/>
        </authorList>
    </citation>
    <scope>NUCLEOTIDE SEQUENCE [LARGE SCALE GENOMIC DNA]</scope>
    <source>
        <strain evidence="6 7">1F9</strain>
    </source>
</reference>
<feature type="transmembrane region" description="Helical" evidence="5">
    <location>
        <begin position="235"/>
        <end position="253"/>
    </location>
</feature>
<dbReference type="InterPro" id="IPR051085">
    <property type="entry name" value="MB_O-acyltransferase"/>
</dbReference>
<keyword evidence="3 5" id="KW-1133">Transmembrane helix</keyword>
<dbReference type="PANTHER" id="PTHR13285">
    <property type="entry name" value="ACYLTRANSFERASE"/>
    <property type="match status" value="1"/>
</dbReference>
<keyword evidence="4 5" id="KW-0472">Membrane</keyword>
<dbReference type="EMBL" id="JBGOOL010000021">
    <property type="protein sequence ID" value="MEZ8053400.1"/>
    <property type="molecule type" value="Genomic_DNA"/>
</dbReference>
<protein>
    <submittedName>
        <fullName evidence="6">MBOAT family O-acyltransferase</fullName>
        <ecNumber evidence="6">2.3.-.-</ecNumber>
    </submittedName>
</protein>
<evidence type="ECO:0000256" key="5">
    <source>
        <dbReference type="SAM" id="Phobius"/>
    </source>
</evidence>
<comment type="caution">
    <text evidence="6">The sequence shown here is derived from an EMBL/GenBank/DDBJ whole genome shotgun (WGS) entry which is preliminary data.</text>
</comment>
<keyword evidence="6" id="KW-0808">Transferase</keyword>
<evidence type="ECO:0000256" key="4">
    <source>
        <dbReference type="ARBA" id="ARBA00023136"/>
    </source>
</evidence>
<keyword evidence="7" id="KW-1185">Reference proteome</keyword>
<gene>
    <name evidence="6" type="ORF">ACED57_09605</name>
</gene>
<accession>A0ABV4KLS5</accession>
<dbReference type="EC" id="2.3.-.-" evidence="6"/>
<keyword evidence="6" id="KW-0012">Acyltransferase</keyword>
<proteinExistence type="predicted"/>
<comment type="subcellular location">
    <subcellularLocation>
        <location evidence="1">Membrane</location>
        <topology evidence="1">Multi-pass membrane protein</topology>
    </subcellularLocation>
</comment>
<evidence type="ECO:0000313" key="7">
    <source>
        <dbReference type="Proteomes" id="UP001569175"/>
    </source>
</evidence>
<feature type="transmembrane region" description="Helical" evidence="5">
    <location>
        <begin position="203"/>
        <end position="223"/>
    </location>
</feature>
<dbReference type="PANTHER" id="PTHR13285:SF18">
    <property type="entry name" value="PROTEIN-CYSTEINE N-PALMITOYLTRANSFERASE RASP"/>
    <property type="match status" value="1"/>
</dbReference>